<feature type="coiled-coil region" evidence="1">
    <location>
        <begin position="498"/>
        <end position="673"/>
    </location>
</feature>
<evidence type="ECO:0000313" key="4">
    <source>
        <dbReference type="EMBL" id="KAK7692714.1"/>
    </source>
</evidence>
<comment type="caution">
    <text evidence="4">The sequence shown here is derived from an EMBL/GenBank/DDBJ whole genome shotgun (WGS) entry which is preliminary data.</text>
</comment>
<evidence type="ECO:0000256" key="1">
    <source>
        <dbReference type="SAM" id="Coils"/>
    </source>
</evidence>
<feature type="compositionally biased region" description="Polar residues" evidence="2">
    <location>
        <begin position="1121"/>
        <end position="1140"/>
    </location>
</feature>
<dbReference type="SMART" id="SM01052">
    <property type="entry name" value="CAP_GLY"/>
    <property type="match status" value="1"/>
</dbReference>
<feature type="compositionally biased region" description="Polar residues" evidence="2">
    <location>
        <begin position="344"/>
        <end position="356"/>
    </location>
</feature>
<dbReference type="AlphaFoldDB" id="A0AAW0GLM5"/>
<dbReference type="PROSITE" id="PS00845">
    <property type="entry name" value="CAP_GLY_1"/>
    <property type="match status" value="1"/>
</dbReference>
<dbReference type="Gene3D" id="2.30.30.190">
    <property type="entry name" value="CAP Gly-rich-like domain"/>
    <property type="match status" value="1"/>
</dbReference>
<feature type="compositionally biased region" description="Polar residues" evidence="2">
    <location>
        <begin position="70"/>
        <end position="88"/>
    </location>
</feature>
<feature type="compositionally biased region" description="Low complexity" evidence="2">
    <location>
        <begin position="92"/>
        <end position="114"/>
    </location>
</feature>
<accession>A0AAW0GLM5</accession>
<evidence type="ECO:0000259" key="3">
    <source>
        <dbReference type="PROSITE" id="PS50245"/>
    </source>
</evidence>
<feature type="compositionally biased region" description="Polar residues" evidence="2">
    <location>
        <begin position="406"/>
        <end position="417"/>
    </location>
</feature>
<feature type="compositionally biased region" description="Low complexity" evidence="2">
    <location>
        <begin position="357"/>
        <end position="371"/>
    </location>
</feature>
<organism evidence="4 5">
    <name type="scientific">Cerrena zonata</name>
    <dbReference type="NCBI Taxonomy" id="2478898"/>
    <lineage>
        <taxon>Eukaryota</taxon>
        <taxon>Fungi</taxon>
        <taxon>Dikarya</taxon>
        <taxon>Basidiomycota</taxon>
        <taxon>Agaricomycotina</taxon>
        <taxon>Agaricomycetes</taxon>
        <taxon>Polyporales</taxon>
        <taxon>Cerrenaceae</taxon>
        <taxon>Cerrena</taxon>
    </lineage>
</organism>
<dbReference type="InterPro" id="IPR036859">
    <property type="entry name" value="CAP-Gly_dom_sf"/>
</dbReference>
<reference evidence="4 5" key="1">
    <citation type="submission" date="2022-09" db="EMBL/GenBank/DDBJ databases">
        <authorList>
            <person name="Palmer J.M."/>
        </authorList>
    </citation>
    <scope>NUCLEOTIDE SEQUENCE [LARGE SCALE GENOMIC DNA]</scope>
    <source>
        <strain evidence="4 5">DSM 7382</strain>
    </source>
</reference>
<dbReference type="GO" id="GO:0000146">
    <property type="term" value="F:microfilament motor activity"/>
    <property type="evidence" value="ECO:0007669"/>
    <property type="project" value="TreeGrafter"/>
</dbReference>
<dbReference type="Proteomes" id="UP001385951">
    <property type="component" value="Unassembled WGS sequence"/>
</dbReference>
<protein>
    <recommendedName>
        <fullName evidence="3">CAP-Gly domain-containing protein</fullName>
    </recommendedName>
</protein>
<dbReference type="GO" id="GO:0016460">
    <property type="term" value="C:myosin II complex"/>
    <property type="evidence" value="ECO:0007669"/>
    <property type="project" value="TreeGrafter"/>
</dbReference>
<keyword evidence="1" id="KW-0175">Coiled coil</keyword>
<dbReference type="InterPro" id="IPR000938">
    <property type="entry name" value="CAP-Gly_domain"/>
</dbReference>
<dbReference type="Gene3D" id="4.10.60.10">
    <property type="entry name" value="Zinc finger, CCHC-type"/>
    <property type="match status" value="1"/>
</dbReference>
<feature type="region of interest" description="Disordered" evidence="2">
    <location>
        <begin position="1100"/>
        <end position="1143"/>
    </location>
</feature>
<evidence type="ECO:0000256" key="2">
    <source>
        <dbReference type="SAM" id="MobiDB-lite"/>
    </source>
</evidence>
<dbReference type="GO" id="GO:0032982">
    <property type="term" value="C:myosin filament"/>
    <property type="evidence" value="ECO:0007669"/>
    <property type="project" value="TreeGrafter"/>
</dbReference>
<dbReference type="PANTHER" id="PTHR45615:SF40">
    <property type="entry name" value="MYOSIN HEAVY CHAIN, NON-MUSCLE"/>
    <property type="match status" value="1"/>
</dbReference>
<dbReference type="PROSITE" id="PS50245">
    <property type="entry name" value="CAP_GLY_2"/>
    <property type="match status" value="1"/>
</dbReference>
<feature type="coiled-coil region" evidence="1">
    <location>
        <begin position="728"/>
        <end position="868"/>
    </location>
</feature>
<keyword evidence="5" id="KW-1185">Reference proteome</keyword>
<feature type="compositionally biased region" description="Polar residues" evidence="2">
    <location>
        <begin position="377"/>
        <end position="396"/>
    </location>
</feature>
<feature type="compositionally biased region" description="Basic and acidic residues" evidence="2">
    <location>
        <begin position="57"/>
        <end position="68"/>
    </location>
</feature>
<dbReference type="SUPFAM" id="SSF74924">
    <property type="entry name" value="Cap-Gly domain"/>
    <property type="match status" value="1"/>
</dbReference>
<feature type="compositionally biased region" description="Polar residues" evidence="2">
    <location>
        <begin position="259"/>
        <end position="272"/>
    </location>
</feature>
<evidence type="ECO:0000313" key="5">
    <source>
        <dbReference type="Proteomes" id="UP001385951"/>
    </source>
</evidence>
<dbReference type="GO" id="GO:0051015">
    <property type="term" value="F:actin filament binding"/>
    <property type="evidence" value="ECO:0007669"/>
    <property type="project" value="TreeGrafter"/>
</dbReference>
<dbReference type="Pfam" id="PF01302">
    <property type="entry name" value="CAP_GLY"/>
    <property type="match status" value="1"/>
</dbReference>
<dbReference type="Gene3D" id="1.10.287.1490">
    <property type="match status" value="1"/>
</dbReference>
<feature type="region of interest" description="Disordered" evidence="2">
    <location>
        <begin position="469"/>
        <end position="495"/>
    </location>
</feature>
<dbReference type="PANTHER" id="PTHR45615">
    <property type="entry name" value="MYOSIN HEAVY CHAIN, NON-MUSCLE"/>
    <property type="match status" value="1"/>
</dbReference>
<feature type="compositionally biased region" description="Polar residues" evidence="2">
    <location>
        <begin position="228"/>
        <end position="247"/>
    </location>
</feature>
<sequence length="1204" mass="130905">MSTPSAAKTRLTGIPTPGKTSAIPTPGRLRSSSSATFHPPPVNPEEDYAAHAFAEAMKAHDPTVHRPSDSIASSTLSPNSTTFAQSGRRSVAGRSPSVASTSSSVGRSRVSDASFTSSVARPPSRASETFGRSVSRAGKTFDVGDPVRIESLGFEGTLRYLGGIDGKPGLWAGVELSGGFAGKGKNDGSVAGKRYFTCPPLCGVFVATTKLSTATVYNGTISRPASVASTRSGRMTPSISGRVTPSSAVPKVNGRVGQKTPSASNGRVTPSFGTGRVTPSFGRATPGAPIAPPRKTPNVTPSANRTRSSTSYLHKTPIKQTTKENNINITPGSRASKYVGMTAKQLNNHTRGTHSGPNSPSRKSISTSSPSRLFGITSPTQNINSPTRGGTSSPFQTPRAPRLVNGTPSKTRASISTPKGRLPSPVAMPPPASPSITGRSSTERHSGDGDVSDLEQNGRALQNKIAELMNGSRDRSSRPGSSASIPPMPGPLPSMAANAQLQNELEVLQARLDAAEDENKRLRVAVESSQSNASSRIETVTDERDKAKARVTELETSVRSSERLLKEREAAIESLERAVGQANADVEKVRGEGEAKFRDTQSKLEDKEALVAQLKQLIDAKEGEQSQNDALLEAKNAEIALLEARVQKAYAELEEERRELGSQVDELRKAGQETIALYEERLSLADNRRYEMEDLVTSLEEQLRVAQARPPSPTSAARYASSAAEIDNETLRIQVQHLQKKISSLEDLLEDARATAEKEEMAVHERLLRSKEREEELRKEVTEGHKEIQRVSKGEDQARARVEEIEEALRENTAALENARAEIEGLRSEIAHLEGIASSGGAGSPPKSAQLMQEVSQLRLQLAEQRSRAGSDASLHPLKEELDHVKADKDAMIAALEKERQTVVDLQYQLEERGAELEAVRKRVNRDMPINGAHENGKTPSSPSKHDLAAAREEIKGLKHIIQELQKENNVILQRGKLLESENKLLSTEIDQLRDEMRTLEENVEQSLLREESMLNEGLSMASDLPSDVAELNQTIRELKLKSETELEQLRKRLSEAEMKSARTVHQLNKEISELETLIETKIYREDELEREVEKLQEKLARSQKKSSKGLPDDGDRRSITKGSTSTLRSVSDSTDSQPQVKGPAFGEEVCEICERPGHDIFSCDLLKDDTPSRTSMDDAELFCEDCEERGHTAAACPHSQDVF</sequence>
<feature type="domain" description="CAP-Gly" evidence="3">
    <location>
        <begin position="162"/>
        <end position="207"/>
    </location>
</feature>
<dbReference type="EMBL" id="JASBNA010000004">
    <property type="protein sequence ID" value="KAK7692714.1"/>
    <property type="molecule type" value="Genomic_DNA"/>
</dbReference>
<feature type="region of interest" description="Disordered" evidence="2">
    <location>
        <begin position="1"/>
        <end position="132"/>
    </location>
</feature>
<gene>
    <name evidence="4" type="ORF">QCA50_004347</name>
</gene>
<dbReference type="GO" id="GO:0005737">
    <property type="term" value="C:cytoplasm"/>
    <property type="evidence" value="ECO:0007669"/>
    <property type="project" value="TreeGrafter"/>
</dbReference>
<feature type="region of interest" description="Disordered" evidence="2">
    <location>
        <begin position="228"/>
        <end position="454"/>
    </location>
</feature>
<proteinExistence type="predicted"/>
<name>A0AAW0GLM5_9APHY</name>
<feature type="compositionally biased region" description="Polar residues" evidence="2">
    <location>
        <begin position="297"/>
        <end position="333"/>
    </location>
</feature>